<evidence type="ECO:0000313" key="2">
    <source>
        <dbReference type="EMBL" id="KAJ4268208.1"/>
    </source>
</evidence>
<proteinExistence type="predicted"/>
<protein>
    <submittedName>
        <fullName evidence="2">Uncharacterized protein</fullName>
    </submittedName>
</protein>
<feature type="compositionally biased region" description="Basic and acidic residues" evidence="1">
    <location>
        <begin position="32"/>
        <end position="41"/>
    </location>
</feature>
<sequence>MSAGLAEYGTNMKSPTGQPKEIYITSSILAERGSDLQSRDKEEDEQCVNGNDDQGGVDDNPVQELHHVHSEMPGTCPRKWPSHENEDDMAAKADAYKKHHRRNPANVNIMAPSGKNSAKPGLVLRKGNANTDILSPNPISPAHQLRVTNSIPQLMKALPPLPDEAYEDKSNCGPSSTGTEVSTGLLFASSPTGTALVESDPGADLLSSIPLLYDNKPETPPRHEIQPSPSRFKVRLRSSHVAGPQSKWSFESSSVPPRSSSNPIKPRLKLKVSRNRINQKRLIQNGTVLRNGGPRQYNSLFELKNFPERNILTDRSSFGESLEKQLAQMSVDNRLSNIDEGTMRPSRQLSDQFDIPYPPSTGGIVLASLVTQPKFESEMEVLNQQRDSDMTVDSDTLGKKTSFLRPRGTMMAKRRRPKGLSTVCRKDPTLLRSNVAHNSSLDDSIIAPSLVDSIRPRKSHKKMRRMRRWASEAKRSVRSYVKRTLNRSRSSDSQ</sequence>
<dbReference type="OrthoDB" id="4156126at2759"/>
<feature type="region of interest" description="Disordered" evidence="1">
    <location>
        <begin position="26"/>
        <end position="61"/>
    </location>
</feature>
<organism evidence="2 3">
    <name type="scientific">Fusarium torreyae</name>
    <dbReference type="NCBI Taxonomy" id="1237075"/>
    <lineage>
        <taxon>Eukaryota</taxon>
        <taxon>Fungi</taxon>
        <taxon>Dikarya</taxon>
        <taxon>Ascomycota</taxon>
        <taxon>Pezizomycotina</taxon>
        <taxon>Sordariomycetes</taxon>
        <taxon>Hypocreomycetidae</taxon>
        <taxon>Hypocreales</taxon>
        <taxon>Nectriaceae</taxon>
        <taxon>Fusarium</taxon>
    </lineage>
</organism>
<reference evidence="2" key="1">
    <citation type="submission" date="2022-09" db="EMBL/GenBank/DDBJ databases">
        <title>Fusarium specimens isolated from Avocado Roots.</title>
        <authorList>
            <person name="Stajich J."/>
            <person name="Roper C."/>
            <person name="Heimlech-Rivalta G."/>
        </authorList>
    </citation>
    <scope>NUCLEOTIDE SEQUENCE</scope>
    <source>
        <strain evidence="2">CF00136</strain>
    </source>
</reference>
<comment type="caution">
    <text evidence="2">The sequence shown here is derived from an EMBL/GenBank/DDBJ whole genome shotgun (WGS) entry which is preliminary data.</text>
</comment>
<feature type="compositionally biased region" description="Low complexity" evidence="1">
    <location>
        <begin position="249"/>
        <end position="263"/>
    </location>
</feature>
<evidence type="ECO:0000313" key="3">
    <source>
        <dbReference type="Proteomes" id="UP001152049"/>
    </source>
</evidence>
<dbReference type="AlphaFoldDB" id="A0A9W8SBW1"/>
<name>A0A9W8SBW1_9HYPO</name>
<feature type="region of interest" description="Disordered" evidence="1">
    <location>
        <begin position="237"/>
        <end position="265"/>
    </location>
</feature>
<gene>
    <name evidence="2" type="ORF">NW762_002270</name>
</gene>
<keyword evidence="3" id="KW-1185">Reference proteome</keyword>
<feature type="compositionally biased region" description="Low complexity" evidence="1">
    <location>
        <begin position="48"/>
        <end position="61"/>
    </location>
</feature>
<evidence type="ECO:0000256" key="1">
    <source>
        <dbReference type="SAM" id="MobiDB-lite"/>
    </source>
</evidence>
<dbReference type="EMBL" id="JAOQAZ010000003">
    <property type="protein sequence ID" value="KAJ4268208.1"/>
    <property type="molecule type" value="Genomic_DNA"/>
</dbReference>
<dbReference type="Proteomes" id="UP001152049">
    <property type="component" value="Unassembled WGS sequence"/>
</dbReference>
<accession>A0A9W8SBW1</accession>